<keyword evidence="3" id="KW-1185">Reference proteome</keyword>
<evidence type="ECO:0000256" key="1">
    <source>
        <dbReference type="SAM" id="MobiDB-lite"/>
    </source>
</evidence>
<protein>
    <submittedName>
        <fullName evidence="2">Uncharacterized protein</fullName>
    </submittedName>
</protein>
<comment type="caution">
    <text evidence="2">The sequence shown here is derived from an EMBL/GenBank/DDBJ whole genome shotgun (WGS) entry which is preliminary data.</text>
</comment>
<gene>
    <name evidence="2" type="ORF">FCK90_10435</name>
</gene>
<dbReference type="RefSeq" id="WP_158034238.1">
    <property type="nucleotide sequence ID" value="NZ_ML708620.1"/>
</dbReference>
<dbReference type="EMBL" id="SZWF01000014">
    <property type="protein sequence ID" value="KAA9393821.1"/>
    <property type="molecule type" value="Genomic_DNA"/>
</dbReference>
<evidence type="ECO:0000313" key="3">
    <source>
        <dbReference type="Proteomes" id="UP000325957"/>
    </source>
</evidence>
<dbReference type="OrthoDB" id="3358527at2"/>
<dbReference type="Proteomes" id="UP000325957">
    <property type="component" value="Unassembled WGS sequence"/>
</dbReference>
<name>A0A5J5KYK3_9MICC</name>
<proteinExistence type="predicted"/>
<organism evidence="2 3">
    <name type="scientific">Kocuria coralli</name>
    <dbReference type="NCBI Taxonomy" id="1461025"/>
    <lineage>
        <taxon>Bacteria</taxon>
        <taxon>Bacillati</taxon>
        <taxon>Actinomycetota</taxon>
        <taxon>Actinomycetes</taxon>
        <taxon>Micrococcales</taxon>
        <taxon>Micrococcaceae</taxon>
        <taxon>Kocuria</taxon>
    </lineage>
</organism>
<accession>A0A5J5KYK3</accession>
<sequence>MSNVEDRVLTQSEARELTDQIAEGLIDVHTLIVQAWEGQAWRALGHASWDEWIDANFRGLQLRPPREQRAEVIQSMRAAGMSVRAIAQATDLGYGTVQRASGDPNGSPGHPLEDESSVQNRTPERSLGVDGKSYTRPAAPSAADVAAFDDVALDDLGIGVIDIEPAPDLRPPRPVSPFERPVRVVDVAGEAVVPAGAEVTVAWWEGPRAALLEAESRCVRLLEERKAEPRLVEDPADPGAAELSMAAARTVLAAGGVIVDLHPEELDAQSRADLQKVLGRVIEALDGVLGDLEAGDAA</sequence>
<dbReference type="AlphaFoldDB" id="A0A5J5KYK3"/>
<feature type="region of interest" description="Disordered" evidence="1">
    <location>
        <begin position="96"/>
        <end position="141"/>
    </location>
</feature>
<evidence type="ECO:0000313" key="2">
    <source>
        <dbReference type="EMBL" id="KAA9393821.1"/>
    </source>
</evidence>
<reference evidence="2 3" key="1">
    <citation type="submission" date="2019-05" db="EMBL/GenBank/DDBJ databases">
        <title>Kocuria coralli sp. nov., a novel actinobacterium isolated from coral reef seawater.</title>
        <authorList>
            <person name="Li J."/>
        </authorList>
    </citation>
    <scope>NUCLEOTIDE SEQUENCE [LARGE SCALE GENOMIC DNA]</scope>
    <source>
        <strain evidence="2 3">SCSIO 13007</strain>
    </source>
</reference>